<name>A0ABS8QB69_9BURK</name>
<keyword evidence="3" id="KW-1185">Reference proteome</keyword>
<gene>
    <name evidence="2" type="ORF">LQ564_22055</name>
</gene>
<evidence type="ECO:0000313" key="2">
    <source>
        <dbReference type="EMBL" id="MCD2518989.1"/>
    </source>
</evidence>
<dbReference type="RefSeq" id="WP_231060266.1">
    <property type="nucleotide sequence ID" value="NZ_JAJNOC010000010.1"/>
</dbReference>
<evidence type="ECO:0000256" key="1">
    <source>
        <dbReference type="SAM" id="MobiDB-lite"/>
    </source>
</evidence>
<dbReference type="Proteomes" id="UP001179361">
    <property type="component" value="Unassembled WGS sequence"/>
</dbReference>
<dbReference type="EMBL" id="JAJNOC010000010">
    <property type="protein sequence ID" value="MCD2518989.1"/>
    <property type="molecule type" value="Genomic_DNA"/>
</dbReference>
<evidence type="ECO:0000313" key="3">
    <source>
        <dbReference type="Proteomes" id="UP001179361"/>
    </source>
</evidence>
<accession>A0ABS8QB69</accession>
<feature type="region of interest" description="Disordered" evidence="1">
    <location>
        <begin position="107"/>
        <end position="127"/>
    </location>
</feature>
<sequence length="449" mass="48474">MTPAPEYGDPQWRFDAVDLRAGLGIALWRAPRGAAHEAPGDHAPALFFSPPHFQPEPLVNAAVALAACRGAFAPGLRLDDGDTEAAFATQEEAGEFLRRAYVGAAAGDGGDGGGPGPVPAPAAGAGGPFEPVHLPDSPIVATLAQHAEVFRSAAGRTLQRESFLFSWGDHTLEHDERWIGKPAAQPGDVAALCAAALAIIEEMLRRMPPLHDAGAWLTWYEDWRELATMLVGVGVAEQLLAEPQRDRLEKVLLRSPLMRGDDGRDAWRVRLGQLFLFGPAIPQPATSEELWSALTDLDWIVHRWSDAWLFPLAVRLDDPLDTLSRLPLPPRLQALLPQDVGSQASLYHLLNLMVAEPQAACSQAEDLPFACCLLLFAAACVATAPTSPQNVPMLRLQAHGRSAERARRAAEQGHAWLIEHLPQRVFATGHEALIATAKSLRYRAPAPDA</sequence>
<proteinExistence type="predicted"/>
<organism evidence="2 3">
    <name type="scientific">Massilia phyllostachyos</name>
    <dbReference type="NCBI Taxonomy" id="2898585"/>
    <lineage>
        <taxon>Bacteria</taxon>
        <taxon>Pseudomonadati</taxon>
        <taxon>Pseudomonadota</taxon>
        <taxon>Betaproteobacteria</taxon>
        <taxon>Burkholderiales</taxon>
        <taxon>Oxalobacteraceae</taxon>
        <taxon>Telluria group</taxon>
        <taxon>Massilia</taxon>
    </lineage>
</organism>
<protein>
    <submittedName>
        <fullName evidence="2">Uncharacterized protein</fullName>
    </submittedName>
</protein>
<comment type="caution">
    <text evidence="2">The sequence shown here is derived from an EMBL/GenBank/DDBJ whole genome shotgun (WGS) entry which is preliminary data.</text>
</comment>
<reference evidence="2" key="1">
    <citation type="submission" date="2021-11" db="EMBL/GenBank/DDBJ databases">
        <title>The complete genome of Massilia sp sp. G4R7.</title>
        <authorList>
            <person name="Liu L."/>
            <person name="Yue J."/>
            <person name="Yuan J."/>
            <person name="Yang F."/>
            <person name="Li L."/>
        </authorList>
    </citation>
    <scope>NUCLEOTIDE SEQUENCE</scope>
    <source>
        <strain evidence="2">G4R7</strain>
    </source>
</reference>